<feature type="transmembrane region" description="Helical" evidence="6">
    <location>
        <begin position="21"/>
        <end position="43"/>
    </location>
</feature>
<feature type="transmembrane region" description="Helical" evidence="6">
    <location>
        <begin position="369"/>
        <end position="389"/>
    </location>
</feature>
<feature type="transmembrane region" description="Helical" evidence="6">
    <location>
        <begin position="155"/>
        <end position="175"/>
    </location>
</feature>
<evidence type="ECO:0000256" key="4">
    <source>
        <dbReference type="ARBA" id="ARBA00022989"/>
    </source>
</evidence>
<feature type="transmembrane region" description="Helical" evidence="6">
    <location>
        <begin position="95"/>
        <end position="115"/>
    </location>
</feature>
<keyword evidence="4 6" id="KW-1133">Transmembrane helix</keyword>
<keyword evidence="2" id="KW-1003">Cell membrane</keyword>
<evidence type="ECO:0000256" key="5">
    <source>
        <dbReference type="ARBA" id="ARBA00023136"/>
    </source>
</evidence>
<dbReference type="EMBL" id="DSUT01000025">
    <property type="protein sequence ID" value="HGK27604.1"/>
    <property type="molecule type" value="Genomic_DNA"/>
</dbReference>
<dbReference type="PANTHER" id="PTHR30250">
    <property type="entry name" value="PST FAMILY PREDICTED COLANIC ACID TRANSPORTER"/>
    <property type="match status" value="1"/>
</dbReference>
<feature type="transmembrane region" description="Helical" evidence="6">
    <location>
        <begin position="55"/>
        <end position="74"/>
    </location>
</feature>
<keyword evidence="5 6" id="KW-0472">Membrane</keyword>
<evidence type="ECO:0000256" key="1">
    <source>
        <dbReference type="ARBA" id="ARBA00004651"/>
    </source>
</evidence>
<evidence type="ECO:0000256" key="3">
    <source>
        <dbReference type="ARBA" id="ARBA00022692"/>
    </source>
</evidence>
<proteinExistence type="predicted"/>
<feature type="transmembrane region" description="Helical" evidence="6">
    <location>
        <begin position="334"/>
        <end position="357"/>
    </location>
</feature>
<feature type="transmembrane region" description="Helical" evidence="6">
    <location>
        <begin position="395"/>
        <end position="416"/>
    </location>
</feature>
<sequence>MTTPAEPSRERPGHAARTVTTNTLSVALANIANRVLMFAFYVVAARHLGVSEYGVLSGGLAFVTMFSVFTDLGLGNITAREIARDRSIGASYVGNSLSIVGLTALCVMCLVAMLANILNYPLRSVRVIYILCLWLVAGALTSYCAYVFLGLERMYVTAGAQLLQTLLLVGGGFLLARGPALAERYALLYTAAGVLVAAAVFLSAARLLGGLRFRFEFRQWWFLLKASIPVGIAAAVVSIYYWNGYTILQRIHGSAPVGILNAAFRLVVGACFAAMSLSAALFPLLSRYFAADPERLPRVFQTGSRYLTLLVLPVVILTQPLARPVVNLIYGSEYVPAAAVLRVLVWWGGVAAFSSLCSNYVLAANRGPLIMYQALVSLGVSVAGNLIMIPPLGAMGAAIALVTAEIAGLVLLLVFLRRARLAFDFRSQGVLMLRAALALVPALVPGIFADRTSSVPLWIAALLGSLGIYLLMLLVTGVIRQEDIGFIRSLLRKSDG</sequence>
<feature type="transmembrane region" description="Helical" evidence="6">
    <location>
        <begin position="220"/>
        <end position="242"/>
    </location>
</feature>
<gene>
    <name evidence="7" type="ORF">ENS41_01435</name>
</gene>
<evidence type="ECO:0000313" key="7">
    <source>
        <dbReference type="EMBL" id="HGK27604.1"/>
    </source>
</evidence>
<dbReference type="Pfam" id="PF01943">
    <property type="entry name" value="Polysacc_synt"/>
    <property type="match status" value="1"/>
</dbReference>
<dbReference type="PANTHER" id="PTHR30250:SF11">
    <property type="entry name" value="O-ANTIGEN TRANSPORTER-RELATED"/>
    <property type="match status" value="1"/>
</dbReference>
<feature type="transmembrane region" description="Helical" evidence="6">
    <location>
        <begin position="455"/>
        <end position="479"/>
    </location>
</feature>
<organism evidence="7">
    <name type="scientific">candidate division WOR-3 bacterium</name>
    <dbReference type="NCBI Taxonomy" id="2052148"/>
    <lineage>
        <taxon>Bacteria</taxon>
        <taxon>Bacteria division WOR-3</taxon>
    </lineage>
</organism>
<feature type="transmembrane region" description="Helical" evidence="6">
    <location>
        <begin position="262"/>
        <end position="285"/>
    </location>
</feature>
<dbReference type="CDD" id="cd13128">
    <property type="entry name" value="MATE_Wzx_like"/>
    <property type="match status" value="1"/>
</dbReference>
<dbReference type="AlphaFoldDB" id="A0A7C4CCY6"/>
<dbReference type="InterPro" id="IPR002797">
    <property type="entry name" value="Polysacc_synth"/>
</dbReference>
<accession>A0A7C4CCY6</accession>
<dbReference type="InterPro" id="IPR050833">
    <property type="entry name" value="Poly_Biosynth_Transport"/>
</dbReference>
<keyword evidence="3 6" id="KW-0812">Transmembrane</keyword>
<feature type="transmembrane region" description="Helical" evidence="6">
    <location>
        <begin position="306"/>
        <end position="322"/>
    </location>
</feature>
<reference evidence="7" key="1">
    <citation type="journal article" date="2020" name="mSystems">
        <title>Genome- and Community-Level Interaction Insights into Carbon Utilization and Element Cycling Functions of Hydrothermarchaeota in Hydrothermal Sediment.</title>
        <authorList>
            <person name="Zhou Z."/>
            <person name="Liu Y."/>
            <person name="Xu W."/>
            <person name="Pan J."/>
            <person name="Luo Z.H."/>
            <person name="Li M."/>
        </authorList>
    </citation>
    <scope>NUCLEOTIDE SEQUENCE [LARGE SCALE GENOMIC DNA]</scope>
    <source>
        <strain evidence="7">SpSt-488</strain>
    </source>
</reference>
<comment type="caution">
    <text evidence="7">The sequence shown here is derived from an EMBL/GenBank/DDBJ whole genome shotgun (WGS) entry which is preliminary data.</text>
</comment>
<evidence type="ECO:0000256" key="2">
    <source>
        <dbReference type="ARBA" id="ARBA00022475"/>
    </source>
</evidence>
<dbReference type="GO" id="GO:0005886">
    <property type="term" value="C:plasma membrane"/>
    <property type="evidence" value="ECO:0007669"/>
    <property type="project" value="UniProtKB-SubCell"/>
</dbReference>
<name>A0A7C4CCY6_UNCW3</name>
<feature type="transmembrane region" description="Helical" evidence="6">
    <location>
        <begin position="127"/>
        <end position="148"/>
    </location>
</feature>
<comment type="subcellular location">
    <subcellularLocation>
        <location evidence="1">Cell membrane</location>
        <topology evidence="1">Multi-pass membrane protein</topology>
    </subcellularLocation>
</comment>
<protein>
    <submittedName>
        <fullName evidence="7">Uncharacterized protein</fullName>
    </submittedName>
</protein>
<feature type="transmembrane region" description="Helical" evidence="6">
    <location>
        <begin position="428"/>
        <end position="449"/>
    </location>
</feature>
<evidence type="ECO:0000256" key="6">
    <source>
        <dbReference type="SAM" id="Phobius"/>
    </source>
</evidence>
<feature type="transmembrane region" description="Helical" evidence="6">
    <location>
        <begin position="187"/>
        <end position="208"/>
    </location>
</feature>